<proteinExistence type="predicted"/>
<protein>
    <submittedName>
        <fullName evidence="1">Uncharacterized protein</fullName>
    </submittedName>
</protein>
<dbReference type="AlphaFoldDB" id="A0A2Z6MIE4"/>
<organism evidence="1 2">
    <name type="scientific">Trifolium subterraneum</name>
    <name type="common">Subterranean clover</name>
    <dbReference type="NCBI Taxonomy" id="3900"/>
    <lineage>
        <taxon>Eukaryota</taxon>
        <taxon>Viridiplantae</taxon>
        <taxon>Streptophyta</taxon>
        <taxon>Embryophyta</taxon>
        <taxon>Tracheophyta</taxon>
        <taxon>Spermatophyta</taxon>
        <taxon>Magnoliopsida</taxon>
        <taxon>eudicotyledons</taxon>
        <taxon>Gunneridae</taxon>
        <taxon>Pentapetalae</taxon>
        <taxon>rosids</taxon>
        <taxon>fabids</taxon>
        <taxon>Fabales</taxon>
        <taxon>Fabaceae</taxon>
        <taxon>Papilionoideae</taxon>
        <taxon>50 kb inversion clade</taxon>
        <taxon>NPAAA clade</taxon>
        <taxon>Hologalegina</taxon>
        <taxon>IRL clade</taxon>
        <taxon>Trifolieae</taxon>
        <taxon>Trifolium</taxon>
    </lineage>
</organism>
<gene>
    <name evidence="1" type="ORF">TSUD_164510</name>
</gene>
<reference evidence="2" key="1">
    <citation type="journal article" date="2017" name="Front. Plant Sci.">
        <title>Climate Clever Clovers: New Paradigm to Reduce the Environmental Footprint of Ruminants by Breeding Low Methanogenic Forages Utilizing Haplotype Variation.</title>
        <authorList>
            <person name="Kaur P."/>
            <person name="Appels R."/>
            <person name="Bayer P.E."/>
            <person name="Keeble-Gagnere G."/>
            <person name="Wang J."/>
            <person name="Hirakawa H."/>
            <person name="Shirasawa K."/>
            <person name="Vercoe P."/>
            <person name="Stefanova K."/>
            <person name="Durmic Z."/>
            <person name="Nichols P."/>
            <person name="Revell C."/>
            <person name="Isobe S.N."/>
            <person name="Edwards D."/>
            <person name="Erskine W."/>
        </authorList>
    </citation>
    <scope>NUCLEOTIDE SEQUENCE [LARGE SCALE GENOMIC DNA]</scope>
    <source>
        <strain evidence="2">cv. Daliak</strain>
    </source>
</reference>
<dbReference type="EMBL" id="DF973401">
    <property type="protein sequence ID" value="GAU29603.1"/>
    <property type="molecule type" value="Genomic_DNA"/>
</dbReference>
<keyword evidence="2" id="KW-1185">Reference proteome</keyword>
<sequence length="165" mass="19334">MGSNLSFIGLTRYVDEVLDCSLKNVPLGGGFTCDPLLIHYEKTFIDPYLEEVLWLLEEISRNHAYESHCSLVSSENGNASKMGKKWTKENYIFPKNRELLPWVEERIYRKTYKCCDDDSLLDLEMDVGPSYDWFIHPIIDNEWLCSPFNRDCQIPMYKCLFSPNQ</sequence>
<name>A0A2Z6MIE4_TRISU</name>
<dbReference type="Proteomes" id="UP000242715">
    <property type="component" value="Unassembled WGS sequence"/>
</dbReference>
<dbReference type="OrthoDB" id="10537321at2759"/>
<evidence type="ECO:0000313" key="2">
    <source>
        <dbReference type="Proteomes" id="UP000242715"/>
    </source>
</evidence>
<evidence type="ECO:0000313" key="1">
    <source>
        <dbReference type="EMBL" id="GAU29603.1"/>
    </source>
</evidence>
<accession>A0A2Z6MIE4</accession>